<feature type="domain" description="SAM-dependent MTase RsmB/NOP-type" evidence="8">
    <location>
        <begin position="190"/>
        <end position="475"/>
    </location>
</feature>
<keyword evidence="10" id="KW-1185">Reference proteome</keyword>
<feature type="binding site" evidence="6">
    <location>
        <position position="360"/>
    </location>
    <ligand>
        <name>S-adenosyl-L-methionine</name>
        <dbReference type="ChEBI" id="CHEBI:59789"/>
    </ligand>
</feature>
<evidence type="ECO:0000256" key="6">
    <source>
        <dbReference type="PROSITE-ProRule" id="PRU01023"/>
    </source>
</evidence>
<dbReference type="Pfam" id="PF01029">
    <property type="entry name" value="NusB"/>
    <property type="match status" value="1"/>
</dbReference>
<feature type="binding site" evidence="6">
    <location>
        <position position="316"/>
    </location>
    <ligand>
        <name>S-adenosyl-L-methionine</name>
        <dbReference type="ChEBI" id="CHEBI:59789"/>
    </ligand>
</feature>
<dbReference type="Gene3D" id="3.40.50.150">
    <property type="entry name" value="Vaccinia Virus protein VP39"/>
    <property type="match status" value="1"/>
</dbReference>
<dbReference type="InterPro" id="IPR001678">
    <property type="entry name" value="MeTrfase_RsmB-F_NOP2_dom"/>
</dbReference>
<feature type="compositionally biased region" description="Basic residues" evidence="7">
    <location>
        <begin position="7"/>
        <end position="16"/>
    </location>
</feature>
<dbReference type="Proteomes" id="UP001500908">
    <property type="component" value="Unassembled WGS sequence"/>
</dbReference>
<organism evidence="9 10">
    <name type="scientific">Salinactinospora qingdaonensis</name>
    <dbReference type="NCBI Taxonomy" id="702744"/>
    <lineage>
        <taxon>Bacteria</taxon>
        <taxon>Bacillati</taxon>
        <taxon>Actinomycetota</taxon>
        <taxon>Actinomycetes</taxon>
        <taxon>Streptosporangiales</taxon>
        <taxon>Nocardiopsidaceae</taxon>
        <taxon>Salinactinospora</taxon>
    </lineage>
</organism>
<evidence type="ECO:0000256" key="4">
    <source>
        <dbReference type="ARBA" id="ARBA00022691"/>
    </source>
</evidence>
<feature type="region of interest" description="Disordered" evidence="7">
    <location>
        <begin position="1"/>
        <end position="29"/>
    </location>
</feature>
<evidence type="ECO:0000313" key="9">
    <source>
        <dbReference type="EMBL" id="GAA3742821.1"/>
    </source>
</evidence>
<dbReference type="InterPro" id="IPR029063">
    <property type="entry name" value="SAM-dependent_MTases_sf"/>
</dbReference>
<dbReference type="InterPro" id="IPR049560">
    <property type="entry name" value="MeTrfase_RsmB-F_NOP2_cat"/>
</dbReference>
<dbReference type="RefSeq" id="WP_344970767.1">
    <property type="nucleotide sequence ID" value="NZ_BAABDD010000009.1"/>
</dbReference>
<dbReference type="PRINTS" id="PR02008">
    <property type="entry name" value="RCMTFAMILY"/>
</dbReference>
<proteinExistence type="inferred from homology"/>
<accession>A0ABP7FMH4</accession>
<feature type="active site" description="Nucleophile" evidence="6">
    <location>
        <position position="413"/>
    </location>
</feature>
<evidence type="ECO:0000256" key="5">
    <source>
        <dbReference type="ARBA" id="ARBA00022884"/>
    </source>
</evidence>
<dbReference type="SUPFAM" id="SSF48013">
    <property type="entry name" value="NusB-like"/>
    <property type="match status" value="1"/>
</dbReference>
<dbReference type="InterPro" id="IPR023267">
    <property type="entry name" value="RCMT"/>
</dbReference>
<feature type="binding site" evidence="6">
    <location>
        <position position="343"/>
    </location>
    <ligand>
        <name>S-adenosyl-L-methionine</name>
        <dbReference type="ChEBI" id="CHEBI:59789"/>
    </ligand>
</feature>
<name>A0ABP7FMH4_9ACTN</name>
<feature type="binding site" evidence="6">
    <location>
        <begin position="291"/>
        <end position="297"/>
    </location>
    <ligand>
        <name>S-adenosyl-L-methionine</name>
        <dbReference type="ChEBI" id="CHEBI:59789"/>
    </ligand>
</feature>
<dbReference type="InterPro" id="IPR035926">
    <property type="entry name" value="NusB-like_sf"/>
</dbReference>
<sequence>MTDSRPARRPKRRGPKRSGGPPAPKDPARRVAYDVLSAVESRSAYANLLLPSLLRERGIAGRDAALATELTYGALRMQGTYDAILDACVDRSLRSVDTAVLPLLRMGAHQLLSTNIPDHAAVSATVDLARRTVGQHRARFANAVLRRVSARDLEAWLEIVAPQAEADPVGHLAVLHSHPRWVIEAFAAALGEEITVDMPETRRLLAAHNERPQVTLAAKPGRAEVDDLVAQGAERARYSPFAAYLPEGDPAALPVVRQRRAGVQDEASQLVTLALTRVRLKGEDARWLDACAGPGGKATLLGGLAGQRGARLLAAELQPARAGLVAGAVDRTINDAARVVVADSTRPPWRAGAFDRVLVDAPCTGLGSLRRRPESRWRRSAESVPELVDAQRALLRSALDSTRRGGVVAYVTCSPHLAETSGVVEAITSERDDAVVLRAADHLPEVPDVASGNFLQFWPHRHGTDAMFLALLRRQ</sequence>
<protein>
    <submittedName>
        <fullName evidence="9">Transcription antitermination factor NusB</fullName>
    </submittedName>
</protein>
<dbReference type="InterPro" id="IPR018314">
    <property type="entry name" value="RsmB/NOL1/NOP2-like_CS"/>
</dbReference>
<dbReference type="PANTHER" id="PTHR22807:SF53">
    <property type="entry name" value="RIBOSOMAL RNA SMALL SUBUNIT METHYLTRANSFERASE B-RELATED"/>
    <property type="match status" value="1"/>
</dbReference>
<dbReference type="PANTHER" id="PTHR22807">
    <property type="entry name" value="NOP2 YEAST -RELATED NOL1/NOP2/FMU SUN DOMAIN-CONTAINING"/>
    <property type="match status" value="1"/>
</dbReference>
<dbReference type="SUPFAM" id="SSF53335">
    <property type="entry name" value="S-adenosyl-L-methionine-dependent methyltransferases"/>
    <property type="match status" value="1"/>
</dbReference>
<comment type="similarity">
    <text evidence="1 6">Belongs to the class I-like SAM-binding methyltransferase superfamily. RsmB/NOP family.</text>
</comment>
<evidence type="ECO:0000256" key="2">
    <source>
        <dbReference type="ARBA" id="ARBA00022603"/>
    </source>
</evidence>
<keyword evidence="4 6" id="KW-0949">S-adenosyl-L-methionine</keyword>
<dbReference type="InterPro" id="IPR006027">
    <property type="entry name" value="NusB_RsmB_TIM44"/>
</dbReference>
<comment type="caution">
    <text evidence="9">The sequence shown here is derived from an EMBL/GenBank/DDBJ whole genome shotgun (WGS) entry which is preliminary data.</text>
</comment>
<gene>
    <name evidence="9" type="ORF">GCM10022402_23100</name>
</gene>
<dbReference type="PROSITE" id="PS01153">
    <property type="entry name" value="NOL1_NOP2_SUN"/>
    <property type="match status" value="1"/>
</dbReference>
<dbReference type="EMBL" id="BAABDD010000009">
    <property type="protein sequence ID" value="GAA3742821.1"/>
    <property type="molecule type" value="Genomic_DNA"/>
</dbReference>
<evidence type="ECO:0000259" key="8">
    <source>
        <dbReference type="PROSITE" id="PS51686"/>
    </source>
</evidence>
<evidence type="ECO:0000313" key="10">
    <source>
        <dbReference type="Proteomes" id="UP001500908"/>
    </source>
</evidence>
<dbReference type="PROSITE" id="PS51686">
    <property type="entry name" value="SAM_MT_RSMB_NOP"/>
    <property type="match status" value="1"/>
</dbReference>
<reference evidence="10" key="1">
    <citation type="journal article" date="2019" name="Int. J. Syst. Evol. Microbiol.">
        <title>The Global Catalogue of Microorganisms (GCM) 10K type strain sequencing project: providing services to taxonomists for standard genome sequencing and annotation.</title>
        <authorList>
            <consortium name="The Broad Institute Genomics Platform"/>
            <consortium name="The Broad Institute Genome Sequencing Center for Infectious Disease"/>
            <person name="Wu L."/>
            <person name="Ma J."/>
        </authorList>
    </citation>
    <scope>NUCLEOTIDE SEQUENCE [LARGE SCALE GENOMIC DNA]</scope>
    <source>
        <strain evidence="10">JCM 17137</strain>
    </source>
</reference>
<dbReference type="Pfam" id="PF01189">
    <property type="entry name" value="Methyltr_RsmB-F"/>
    <property type="match status" value="1"/>
</dbReference>
<keyword evidence="2 6" id="KW-0489">Methyltransferase</keyword>
<keyword evidence="5 6" id="KW-0694">RNA-binding</keyword>
<evidence type="ECO:0000256" key="1">
    <source>
        <dbReference type="ARBA" id="ARBA00007494"/>
    </source>
</evidence>
<evidence type="ECO:0000256" key="3">
    <source>
        <dbReference type="ARBA" id="ARBA00022679"/>
    </source>
</evidence>
<dbReference type="CDD" id="cd02440">
    <property type="entry name" value="AdoMet_MTases"/>
    <property type="match status" value="1"/>
</dbReference>
<keyword evidence="3 6" id="KW-0808">Transferase</keyword>
<dbReference type="Gene3D" id="1.10.940.10">
    <property type="entry name" value="NusB-like"/>
    <property type="match status" value="1"/>
</dbReference>
<evidence type="ECO:0000256" key="7">
    <source>
        <dbReference type="SAM" id="MobiDB-lite"/>
    </source>
</evidence>